<dbReference type="GO" id="GO:0000981">
    <property type="term" value="F:DNA-binding transcription factor activity, RNA polymerase II-specific"/>
    <property type="evidence" value="ECO:0007669"/>
    <property type="project" value="InterPro"/>
</dbReference>
<keyword evidence="2 5" id="KW-0238">DNA-binding</keyword>
<evidence type="ECO:0000259" key="8">
    <source>
        <dbReference type="PROSITE" id="PS50071"/>
    </source>
</evidence>
<dbReference type="OrthoDB" id="786892at2759"/>
<dbReference type="Gene3D" id="1.10.10.60">
    <property type="entry name" value="Homeodomain-like"/>
    <property type="match status" value="1"/>
</dbReference>
<gene>
    <name evidence="9" type="primary">LOC123439528</name>
</gene>
<dbReference type="SMART" id="SM00389">
    <property type="entry name" value="HOX"/>
    <property type="match status" value="1"/>
</dbReference>
<evidence type="ECO:0000256" key="4">
    <source>
        <dbReference type="ARBA" id="ARBA00023242"/>
    </source>
</evidence>
<keyword evidence="4 5" id="KW-0539">Nucleus</keyword>
<dbReference type="EnsemblPlants" id="HORVU.MOREX.r3.3HG0239420.1">
    <property type="protein sequence ID" value="HORVU.MOREX.r3.3HG0239420.1"/>
    <property type="gene ID" value="HORVU.MOREX.r3.3HG0239420"/>
</dbReference>
<keyword evidence="3 5" id="KW-0371">Homeobox</keyword>
<accession>A0A8I6X577</accession>
<proteinExistence type="predicted"/>
<dbReference type="PANTHER" id="PTHR45654:SF62">
    <property type="entry name" value="HOMEOBOX DOMAIN-CONTAINING PROTEIN"/>
    <property type="match status" value="1"/>
</dbReference>
<dbReference type="SMR" id="A0A8I6X577"/>
<dbReference type="RefSeq" id="XP_044972168.1">
    <property type="nucleotide sequence ID" value="XM_045116233.1"/>
</dbReference>
<evidence type="ECO:0000256" key="5">
    <source>
        <dbReference type="PROSITE-ProRule" id="PRU00108"/>
    </source>
</evidence>
<sequence length="219" mass="25455">MDGGWPQYDNDVQNMLDMFITSEHDHLLQHQHGDEMHGLLGATTNMGNTDEGNALAADKGNNNDGETRSEQRMVKMHAKYHRLFGEQIEQLEAVFQECPYPNAKLRKNLSERLGMSAPQVKFWFQNKRNYSKSKKQLRDTKNLQGENQMLNNENQAIKWVVQNNTCLKCAGVMLQTQDTSEHQRLCTENMRLKEELRHATAYLKEGLRRNGMWPLFTRD</sequence>
<comment type="subcellular location">
    <subcellularLocation>
        <location evidence="1 5 6">Nucleus</location>
    </subcellularLocation>
</comment>
<feature type="region of interest" description="Disordered" evidence="7">
    <location>
        <begin position="50"/>
        <end position="69"/>
    </location>
</feature>
<evidence type="ECO:0000256" key="1">
    <source>
        <dbReference type="ARBA" id="ARBA00004123"/>
    </source>
</evidence>
<evidence type="ECO:0000256" key="2">
    <source>
        <dbReference type="ARBA" id="ARBA00023125"/>
    </source>
</evidence>
<dbReference type="Proteomes" id="UP000011116">
    <property type="component" value="Chromosome 3H"/>
</dbReference>
<dbReference type="Pfam" id="PF00046">
    <property type="entry name" value="Homeodomain"/>
    <property type="match status" value="1"/>
</dbReference>
<dbReference type="PANTHER" id="PTHR45654">
    <property type="entry name" value="HOMEOBOX-LEUCINE ZIPPER PROTEIN MERISTEM L1"/>
    <property type="match status" value="1"/>
</dbReference>
<organism evidence="9 10">
    <name type="scientific">Hordeum vulgare subsp. vulgare</name>
    <name type="common">Domesticated barley</name>
    <dbReference type="NCBI Taxonomy" id="112509"/>
    <lineage>
        <taxon>Eukaryota</taxon>
        <taxon>Viridiplantae</taxon>
        <taxon>Streptophyta</taxon>
        <taxon>Embryophyta</taxon>
        <taxon>Tracheophyta</taxon>
        <taxon>Spermatophyta</taxon>
        <taxon>Magnoliopsida</taxon>
        <taxon>Liliopsida</taxon>
        <taxon>Poales</taxon>
        <taxon>Poaceae</taxon>
        <taxon>BOP clade</taxon>
        <taxon>Pooideae</taxon>
        <taxon>Triticodae</taxon>
        <taxon>Triticeae</taxon>
        <taxon>Hordeinae</taxon>
        <taxon>Hordeum</taxon>
    </lineage>
</organism>
<dbReference type="InterPro" id="IPR042160">
    <property type="entry name" value="HD-Zip_IV"/>
</dbReference>
<feature type="DNA-binding region" description="Homeobox" evidence="5">
    <location>
        <begin position="88"/>
        <end position="135"/>
    </location>
</feature>
<evidence type="ECO:0000256" key="6">
    <source>
        <dbReference type="RuleBase" id="RU000682"/>
    </source>
</evidence>
<dbReference type="AlphaFoldDB" id="A0A8I6X577"/>
<dbReference type="GO" id="GO:0003677">
    <property type="term" value="F:DNA binding"/>
    <property type="evidence" value="ECO:0007669"/>
    <property type="project" value="UniProtKB-UniRule"/>
</dbReference>
<dbReference type="InterPro" id="IPR001356">
    <property type="entry name" value="HD"/>
</dbReference>
<evidence type="ECO:0000256" key="3">
    <source>
        <dbReference type="ARBA" id="ARBA00023155"/>
    </source>
</evidence>
<reference evidence="10" key="1">
    <citation type="journal article" date="2012" name="Nature">
        <title>A physical, genetic and functional sequence assembly of the barley genome.</title>
        <authorList>
            <consortium name="The International Barley Genome Sequencing Consortium"/>
            <person name="Mayer K.F."/>
            <person name="Waugh R."/>
            <person name="Brown J.W."/>
            <person name="Schulman A."/>
            <person name="Langridge P."/>
            <person name="Platzer M."/>
            <person name="Fincher G.B."/>
            <person name="Muehlbauer G.J."/>
            <person name="Sato K."/>
            <person name="Close T.J."/>
            <person name="Wise R.P."/>
            <person name="Stein N."/>
        </authorList>
    </citation>
    <scope>NUCLEOTIDE SEQUENCE [LARGE SCALE GENOMIC DNA]</scope>
    <source>
        <strain evidence="10">cv. Morex</strain>
    </source>
</reference>
<dbReference type="KEGG" id="hvg:123439528"/>
<dbReference type="Gramene" id="HORVU.MOREX.r2.3HG0198680.1">
    <property type="protein sequence ID" value="HORVU.MOREX.r2.3HG0198680.1"/>
    <property type="gene ID" value="HORVU.MOREX.r2.3HG0198680"/>
</dbReference>
<dbReference type="PROSITE" id="PS50071">
    <property type="entry name" value="HOMEOBOX_2"/>
    <property type="match status" value="1"/>
</dbReference>
<dbReference type="SUPFAM" id="SSF46689">
    <property type="entry name" value="Homeodomain-like"/>
    <property type="match status" value="1"/>
</dbReference>
<keyword evidence="10" id="KW-1185">Reference proteome</keyword>
<dbReference type="InterPro" id="IPR017970">
    <property type="entry name" value="Homeobox_CS"/>
</dbReference>
<reference evidence="9" key="2">
    <citation type="submission" date="2020-10" db="EMBL/GenBank/DDBJ databases">
        <authorList>
            <person name="Scholz U."/>
            <person name="Mascher M."/>
            <person name="Fiebig A."/>
        </authorList>
    </citation>
    <scope>NUCLEOTIDE SEQUENCE [LARGE SCALE GENOMIC DNA]</scope>
    <source>
        <strain evidence="9">cv. Morex</strain>
    </source>
</reference>
<evidence type="ECO:0000256" key="7">
    <source>
        <dbReference type="SAM" id="MobiDB-lite"/>
    </source>
</evidence>
<dbReference type="Gramene" id="HORVU.MOREX.r3.3HG0239420.1">
    <property type="protein sequence ID" value="HORVU.MOREX.r3.3HG0239420.1"/>
    <property type="gene ID" value="HORVU.MOREX.r3.3HG0239420"/>
</dbReference>
<dbReference type="PROSITE" id="PS00027">
    <property type="entry name" value="HOMEOBOX_1"/>
    <property type="match status" value="1"/>
</dbReference>
<dbReference type="GO" id="GO:0005634">
    <property type="term" value="C:nucleus"/>
    <property type="evidence" value="ECO:0007669"/>
    <property type="project" value="UniProtKB-SubCell"/>
</dbReference>
<dbReference type="CDD" id="cd00086">
    <property type="entry name" value="homeodomain"/>
    <property type="match status" value="1"/>
</dbReference>
<feature type="domain" description="Homeobox" evidence="8">
    <location>
        <begin position="86"/>
        <end position="134"/>
    </location>
</feature>
<protein>
    <recommendedName>
        <fullName evidence="8">Homeobox domain-containing protein</fullName>
    </recommendedName>
</protein>
<dbReference type="InterPro" id="IPR009057">
    <property type="entry name" value="Homeodomain-like_sf"/>
</dbReference>
<evidence type="ECO:0000313" key="9">
    <source>
        <dbReference type="EnsemblPlants" id="HORVU.MOREX.r3.3HG0239420.1"/>
    </source>
</evidence>
<reference evidence="9" key="3">
    <citation type="submission" date="2022-01" db="UniProtKB">
        <authorList>
            <consortium name="EnsemblPlants"/>
        </authorList>
    </citation>
    <scope>IDENTIFICATION</scope>
    <source>
        <strain evidence="9">subsp. vulgare</strain>
    </source>
</reference>
<evidence type="ECO:0000313" key="10">
    <source>
        <dbReference type="Proteomes" id="UP000011116"/>
    </source>
</evidence>
<dbReference type="GeneID" id="123439528"/>
<name>A0A8I6X577_HORVV</name>